<name>A0A2G8LIR4_STIJA</name>
<feature type="transmembrane region" description="Helical" evidence="2">
    <location>
        <begin position="65"/>
        <end position="83"/>
    </location>
</feature>
<evidence type="ECO:0000256" key="2">
    <source>
        <dbReference type="SAM" id="Phobius"/>
    </source>
</evidence>
<keyword evidence="2" id="KW-1133">Transmembrane helix</keyword>
<accession>A0A2G8LIR4</accession>
<gene>
    <name evidence="3" type="ORF">BSL78_02961</name>
</gene>
<evidence type="ECO:0000256" key="1">
    <source>
        <dbReference type="SAM" id="MobiDB-lite"/>
    </source>
</evidence>
<protein>
    <submittedName>
        <fullName evidence="3">Putative WW domain binding protein 1-like</fullName>
    </submittedName>
</protein>
<dbReference type="OrthoDB" id="10070083at2759"/>
<dbReference type="STRING" id="307972.A0A2G8LIR4"/>
<feature type="compositionally biased region" description="Low complexity" evidence="1">
    <location>
        <begin position="211"/>
        <end position="233"/>
    </location>
</feature>
<feature type="region of interest" description="Disordered" evidence="1">
    <location>
        <begin position="209"/>
        <end position="233"/>
    </location>
</feature>
<dbReference type="PANTHER" id="PTHR16209">
    <property type="entry name" value="VESICULAR, OVEREXPRESSED IN CANCER, PROSURVIVAL PROTEIN 1"/>
    <property type="match status" value="1"/>
</dbReference>
<evidence type="ECO:0000313" key="3">
    <source>
        <dbReference type="EMBL" id="PIK60147.1"/>
    </source>
</evidence>
<dbReference type="InterPro" id="IPR021684">
    <property type="entry name" value="WBP1-like"/>
</dbReference>
<organism evidence="3 4">
    <name type="scientific">Stichopus japonicus</name>
    <name type="common">Sea cucumber</name>
    <dbReference type="NCBI Taxonomy" id="307972"/>
    <lineage>
        <taxon>Eukaryota</taxon>
        <taxon>Metazoa</taxon>
        <taxon>Echinodermata</taxon>
        <taxon>Eleutherozoa</taxon>
        <taxon>Echinozoa</taxon>
        <taxon>Holothuroidea</taxon>
        <taxon>Aspidochirotacea</taxon>
        <taxon>Aspidochirotida</taxon>
        <taxon>Stichopodidae</taxon>
        <taxon>Apostichopus</taxon>
    </lineage>
</organism>
<dbReference type="InterPro" id="IPR051994">
    <property type="entry name" value="WW_domain-binding"/>
</dbReference>
<dbReference type="EMBL" id="MRZV01000065">
    <property type="protein sequence ID" value="PIK60147.1"/>
    <property type="molecule type" value="Genomic_DNA"/>
</dbReference>
<sequence>MLEVGLFISFSCSLSISSQGFICSSSLGEEEGREYCKTDDGDEYVCDVGHCCGNEECCTYYYELWWFWLVWFLIVFVIGFCVWQRKKLRPWREHQYRNRSGLCGPPDLYPDILPIPPVKLPTYAEIGETASFDTPPPPYTCGCYIQGVLTTGRVGSFDQPPPDSGAPPCYMQYAQIIAPLMPRLQPNTSTGTQFPEGSPTTVITISTEQLPPAEVAETPEPTDSSSESPDSPCLSCSSPSSPLTSCRSCSCSSVVQSSSLAPARPGHAVSARLVSELYLKPTCFQQQGSKEWGGLANHFHSGSRLQVPFSGPNFNPCPRCVSRSVSSLRHCVSSSAIMRDASTSTLPQVDPPPVVQTAIEDEEPQRRNSYSLPRNFVCSTKLKK</sequence>
<dbReference type="Pfam" id="PF11669">
    <property type="entry name" value="WBP-1"/>
    <property type="match status" value="1"/>
</dbReference>
<evidence type="ECO:0000313" key="4">
    <source>
        <dbReference type="Proteomes" id="UP000230750"/>
    </source>
</evidence>
<dbReference type="PANTHER" id="PTHR16209:SF6">
    <property type="entry name" value="VESICULAR, OVEREXPRESSED IN CANCER, PROSURVIVAL PROTEIN 1"/>
    <property type="match status" value="1"/>
</dbReference>
<dbReference type="Proteomes" id="UP000230750">
    <property type="component" value="Unassembled WGS sequence"/>
</dbReference>
<keyword evidence="2" id="KW-0472">Membrane</keyword>
<dbReference type="AlphaFoldDB" id="A0A2G8LIR4"/>
<reference evidence="3 4" key="1">
    <citation type="journal article" date="2017" name="PLoS Biol.">
        <title>The sea cucumber genome provides insights into morphological evolution and visceral regeneration.</title>
        <authorList>
            <person name="Zhang X."/>
            <person name="Sun L."/>
            <person name="Yuan J."/>
            <person name="Sun Y."/>
            <person name="Gao Y."/>
            <person name="Zhang L."/>
            <person name="Li S."/>
            <person name="Dai H."/>
            <person name="Hamel J.F."/>
            <person name="Liu C."/>
            <person name="Yu Y."/>
            <person name="Liu S."/>
            <person name="Lin W."/>
            <person name="Guo K."/>
            <person name="Jin S."/>
            <person name="Xu P."/>
            <person name="Storey K.B."/>
            <person name="Huan P."/>
            <person name="Zhang T."/>
            <person name="Zhou Y."/>
            <person name="Zhang J."/>
            <person name="Lin C."/>
            <person name="Li X."/>
            <person name="Xing L."/>
            <person name="Huo D."/>
            <person name="Sun M."/>
            <person name="Wang L."/>
            <person name="Mercier A."/>
            <person name="Li F."/>
            <person name="Yang H."/>
            <person name="Xiang J."/>
        </authorList>
    </citation>
    <scope>NUCLEOTIDE SEQUENCE [LARGE SCALE GENOMIC DNA]</scope>
    <source>
        <strain evidence="3">Shaxun</strain>
        <tissue evidence="3">Muscle</tissue>
    </source>
</reference>
<comment type="caution">
    <text evidence="3">The sequence shown here is derived from an EMBL/GenBank/DDBJ whole genome shotgun (WGS) entry which is preliminary data.</text>
</comment>
<keyword evidence="4" id="KW-1185">Reference proteome</keyword>
<proteinExistence type="predicted"/>
<keyword evidence="2" id="KW-0812">Transmembrane</keyword>